<proteinExistence type="predicted"/>
<protein>
    <submittedName>
        <fullName evidence="2">Transcription factor jumonji, jmjC domain protein</fullName>
    </submittedName>
</protein>
<accession>Q0AL15</accession>
<dbReference type="Pfam" id="PF13621">
    <property type="entry name" value="Cupin_8"/>
    <property type="match status" value="1"/>
</dbReference>
<name>Q0AL15_MARMM</name>
<dbReference type="RefSeq" id="WP_011644672.1">
    <property type="nucleotide sequence ID" value="NC_008347.1"/>
</dbReference>
<dbReference type="InterPro" id="IPR003347">
    <property type="entry name" value="JmjC_dom"/>
</dbReference>
<reference evidence="2 3" key="1">
    <citation type="submission" date="2006-08" db="EMBL/GenBank/DDBJ databases">
        <title>Complete sequence of Maricaulis maris MCS10.</title>
        <authorList>
            <consortium name="US DOE Joint Genome Institute"/>
            <person name="Copeland A."/>
            <person name="Lucas S."/>
            <person name="Lapidus A."/>
            <person name="Barry K."/>
            <person name="Detter J.C."/>
            <person name="Glavina del Rio T."/>
            <person name="Hammon N."/>
            <person name="Israni S."/>
            <person name="Dalin E."/>
            <person name="Tice H."/>
            <person name="Pitluck S."/>
            <person name="Saunders E."/>
            <person name="Brettin T."/>
            <person name="Bruce D."/>
            <person name="Han C."/>
            <person name="Tapia R."/>
            <person name="Gilna P."/>
            <person name="Schmutz J."/>
            <person name="Larimer F."/>
            <person name="Land M."/>
            <person name="Hauser L."/>
            <person name="Kyrpides N."/>
            <person name="Mikhailova N."/>
            <person name="Viollier P."/>
            <person name="Stephens C."/>
            <person name="Richardson P."/>
        </authorList>
    </citation>
    <scope>NUCLEOTIDE SEQUENCE [LARGE SCALE GENOMIC DNA]</scope>
    <source>
        <strain evidence="2 3">MCS10</strain>
    </source>
</reference>
<dbReference type="Gene3D" id="2.60.120.650">
    <property type="entry name" value="Cupin"/>
    <property type="match status" value="1"/>
</dbReference>
<dbReference type="SMART" id="SM00558">
    <property type="entry name" value="JmjC"/>
    <property type="match status" value="1"/>
</dbReference>
<dbReference type="PANTHER" id="PTHR12461:SF105">
    <property type="entry name" value="HYPOXIA-INDUCIBLE FACTOR 1-ALPHA INHIBITOR"/>
    <property type="match status" value="1"/>
</dbReference>
<dbReference type="EMBL" id="CP000449">
    <property type="protein sequence ID" value="ABI67028.1"/>
    <property type="molecule type" value="Genomic_DNA"/>
</dbReference>
<dbReference type="OrthoDB" id="479699at2"/>
<dbReference type="eggNOG" id="COG2850">
    <property type="taxonomic scope" value="Bacteria"/>
</dbReference>
<gene>
    <name evidence="2" type="ordered locus">Mmar10_2742</name>
</gene>
<dbReference type="PROSITE" id="PS51184">
    <property type="entry name" value="JMJC"/>
    <property type="match status" value="1"/>
</dbReference>
<dbReference type="KEGG" id="mmr:Mmar10_2742"/>
<dbReference type="HOGENOM" id="CLU_825764_0_0_5"/>
<evidence type="ECO:0000313" key="2">
    <source>
        <dbReference type="EMBL" id="ABI67028.1"/>
    </source>
</evidence>
<dbReference type="SUPFAM" id="SSF51197">
    <property type="entry name" value="Clavaminate synthase-like"/>
    <property type="match status" value="1"/>
</dbReference>
<keyword evidence="3" id="KW-1185">Reference proteome</keyword>
<dbReference type="Proteomes" id="UP000001964">
    <property type="component" value="Chromosome"/>
</dbReference>
<evidence type="ECO:0000259" key="1">
    <source>
        <dbReference type="PROSITE" id="PS51184"/>
    </source>
</evidence>
<dbReference type="AlphaFoldDB" id="Q0AL15"/>
<dbReference type="InterPro" id="IPR041667">
    <property type="entry name" value="Cupin_8"/>
</dbReference>
<organism evidence="2 3">
    <name type="scientific">Maricaulis maris (strain MCS10)</name>
    <name type="common">Caulobacter maris</name>
    <dbReference type="NCBI Taxonomy" id="394221"/>
    <lineage>
        <taxon>Bacteria</taxon>
        <taxon>Pseudomonadati</taxon>
        <taxon>Pseudomonadota</taxon>
        <taxon>Alphaproteobacteria</taxon>
        <taxon>Maricaulales</taxon>
        <taxon>Maricaulaceae</taxon>
        <taxon>Maricaulis</taxon>
    </lineage>
</organism>
<dbReference type="PANTHER" id="PTHR12461">
    <property type="entry name" value="HYPOXIA-INDUCIBLE FACTOR 1 ALPHA INHIBITOR-RELATED"/>
    <property type="match status" value="1"/>
</dbReference>
<evidence type="ECO:0000313" key="3">
    <source>
        <dbReference type="Proteomes" id="UP000001964"/>
    </source>
</evidence>
<sequence length="345" mass="38424">MVEDGFPGVEAVAEFAGVDRVRFDTEIQPVGEPVILRGLVSDWPLVQAGRQGSTDLADHLKAVAPDCPVRTFRQPNAAGTRFFYKPDFSGFTFDVETPPLSELLDGLLAGALQDSALDDAVFAGGVPVRDALAPIARDNPMPLLDPAVERLTSLWIGNRTRTAPHWDLPQNLACAISGRRRFLLFPIEQLANLYIGPLDLTLAGQPVSLVDPREPDLERFPRFPEAMRHARVAELEPGDALYMPSMQVHYVETLDPFGVMMNFWWRDGPEHLATPFMTLLHGLLTLRGMPARERQAWKLIFDRYLFQDDEDPMDHLPATARGLFGDPTPENLARIRAILGRSLGR</sequence>
<dbReference type="STRING" id="394221.Mmar10_2742"/>
<feature type="domain" description="JmjC" evidence="1">
    <location>
        <begin position="122"/>
        <end position="280"/>
    </location>
</feature>